<sequence>MWGAYNALGEQSIVYKPALFNDPCAICSQIPTCSSLVHTTVAYIYAYSARQSFGLGNQ</sequence>
<reference evidence="1" key="1">
    <citation type="submission" date="2014-09" db="EMBL/GenBank/DDBJ databases">
        <authorList>
            <person name="Magalhaes I.L.F."/>
            <person name="Oliveira U."/>
            <person name="Santos F.R."/>
            <person name="Vidigal T.H.D.A."/>
            <person name="Brescovit A.D."/>
            <person name="Santos A.J."/>
        </authorList>
    </citation>
    <scope>NUCLEOTIDE SEQUENCE</scope>
    <source>
        <tissue evidence="1">Shoot tissue taken approximately 20 cm above the soil surface</tissue>
    </source>
</reference>
<dbReference type="EMBL" id="GBRH01231749">
    <property type="protein sequence ID" value="JAD66146.1"/>
    <property type="molecule type" value="Transcribed_RNA"/>
</dbReference>
<name>A0A0A9BS78_ARUDO</name>
<accession>A0A0A9BS78</accession>
<protein>
    <submittedName>
        <fullName evidence="1">Uncharacterized protein</fullName>
    </submittedName>
</protein>
<organism evidence="1">
    <name type="scientific">Arundo donax</name>
    <name type="common">Giant reed</name>
    <name type="synonym">Donax arundinaceus</name>
    <dbReference type="NCBI Taxonomy" id="35708"/>
    <lineage>
        <taxon>Eukaryota</taxon>
        <taxon>Viridiplantae</taxon>
        <taxon>Streptophyta</taxon>
        <taxon>Embryophyta</taxon>
        <taxon>Tracheophyta</taxon>
        <taxon>Spermatophyta</taxon>
        <taxon>Magnoliopsida</taxon>
        <taxon>Liliopsida</taxon>
        <taxon>Poales</taxon>
        <taxon>Poaceae</taxon>
        <taxon>PACMAD clade</taxon>
        <taxon>Arundinoideae</taxon>
        <taxon>Arundineae</taxon>
        <taxon>Arundo</taxon>
    </lineage>
</organism>
<reference evidence="1" key="2">
    <citation type="journal article" date="2015" name="Data Brief">
        <title>Shoot transcriptome of the giant reed, Arundo donax.</title>
        <authorList>
            <person name="Barrero R.A."/>
            <person name="Guerrero F.D."/>
            <person name="Moolhuijzen P."/>
            <person name="Goolsby J.A."/>
            <person name="Tidwell J."/>
            <person name="Bellgard S.E."/>
            <person name="Bellgard M.I."/>
        </authorList>
    </citation>
    <scope>NUCLEOTIDE SEQUENCE</scope>
    <source>
        <tissue evidence="1">Shoot tissue taken approximately 20 cm above the soil surface</tissue>
    </source>
</reference>
<proteinExistence type="predicted"/>
<dbReference type="AlphaFoldDB" id="A0A0A9BS78"/>
<evidence type="ECO:0000313" key="1">
    <source>
        <dbReference type="EMBL" id="JAD66146.1"/>
    </source>
</evidence>